<proteinExistence type="predicted"/>
<dbReference type="EMBL" id="BNBT01000241">
    <property type="protein sequence ID" value="GHE98764.1"/>
    <property type="molecule type" value="Genomic_DNA"/>
</dbReference>
<name>A0A919ACJ0_9ACTN</name>
<dbReference type="Proteomes" id="UP000608024">
    <property type="component" value="Unassembled WGS sequence"/>
</dbReference>
<dbReference type="SUPFAM" id="SSF55961">
    <property type="entry name" value="Bet v1-like"/>
    <property type="match status" value="2"/>
</dbReference>
<comment type="caution">
    <text evidence="1">The sequence shown here is derived from an EMBL/GenBank/DDBJ whole genome shotgun (WGS) entry which is preliminary data.</text>
</comment>
<accession>A0A919ACJ0</accession>
<evidence type="ECO:0000313" key="2">
    <source>
        <dbReference type="Proteomes" id="UP000608024"/>
    </source>
</evidence>
<dbReference type="InterPro" id="IPR019587">
    <property type="entry name" value="Polyketide_cyclase/dehydratase"/>
</dbReference>
<dbReference type="InterPro" id="IPR023393">
    <property type="entry name" value="START-like_dom_sf"/>
</dbReference>
<evidence type="ECO:0000313" key="1">
    <source>
        <dbReference type="EMBL" id="GHE98764.1"/>
    </source>
</evidence>
<dbReference type="Gene3D" id="3.30.530.20">
    <property type="match status" value="2"/>
</dbReference>
<protein>
    <submittedName>
        <fullName evidence="1">Actinorhodin polyketide synthase bifunctional cyclase/dehydratase</fullName>
    </submittedName>
</protein>
<reference evidence="1" key="1">
    <citation type="journal article" date="2014" name="Int. J. Syst. Evol. Microbiol.">
        <title>Complete genome sequence of Corynebacterium casei LMG S-19264T (=DSM 44701T), isolated from a smear-ripened cheese.</title>
        <authorList>
            <consortium name="US DOE Joint Genome Institute (JGI-PGF)"/>
            <person name="Walter F."/>
            <person name="Albersmeier A."/>
            <person name="Kalinowski J."/>
            <person name="Ruckert C."/>
        </authorList>
    </citation>
    <scope>NUCLEOTIDE SEQUENCE</scope>
    <source>
        <strain evidence="1">JCM 4784</strain>
    </source>
</reference>
<sequence>MEEKALIAAPVETVRRIVVDVEAWPQVHRPAVHAEILESDDSGELIQHWSLVDDRTVRTWVSRRKVTESGDVRFTHEPAVEPFASVSGGFEFEEQPDGGTLVRMHHEFTLLTEDETVAAERAESMRRGSQAHLETLTYAAENAEDFALRTISFDDPLFVAGSVDDAYAYLYEADKWPERIPHVVALTMEETVPNIQFFDMDTKSSDGSEHTTRSVRICLPNHKIVYKQIQPPKTMDAHTGHWLFTETPEGLVLTSRHTATIRRDGLHLLGEGMTVEGARKYLRRVLSANSMGNLRLSKEYAEKLAGF</sequence>
<keyword evidence="2" id="KW-1185">Reference proteome</keyword>
<reference evidence="1" key="2">
    <citation type="submission" date="2020-09" db="EMBL/GenBank/DDBJ databases">
        <authorList>
            <person name="Sun Q."/>
            <person name="Ohkuma M."/>
        </authorList>
    </citation>
    <scope>NUCLEOTIDE SEQUENCE</scope>
    <source>
        <strain evidence="1">JCM 4784</strain>
    </source>
</reference>
<dbReference type="Pfam" id="PF10604">
    <property type="entry name" value="Polyketide_cyc2"/>
    <property type="match status" value="1"/>
</dbReference>
<dbReference type="CDD" id="cd08861">
    <property type="entry name" value="OtcD1_ARO-CYC_like"/>
    <property type="match status" value="1"/>
</dbReference>
<gene>
    <name evidence="1" type="ORF">GCM10018785_73350</name>
</gene>
<dbReference type="AlphaFoldDB" id="A0A919ACJ0"/>
<organism evidence="1 2">
    <name type="scientific">Streptomyces longispororuber</name>
    <dbReference type="NCBI Taxonomy" id="68230"/>
    <lineage>
        <taxon>Bacteria</taxon>
        <taxon>Bacillati</taxon>
        <taxon>Actinomycetota</taxon>
        <taxon>Actinomycetes</taxon>
        <taxon>Kitasatosporales</taxon>
        <taxon>Streptomycetaceae</taxon>
        <taxon>Streptomyces</taxon>
    </lineage>
</organism>